<dbReference type="EMBL" id="FNWO01000012">
    <property type="protein sequence ID" value="SEH52161.1"/>
    <property type="molecule type" value="Genomic_DNA"/>
</dbReference>
<feature type="region of interest" description="Disordered" evidence="1">
    <location>
        <begin position="1"/>
        <end position="23"/>
    </location>
</feature>
<sequence>MTHFRSPCPDEMERRFDGPVPPFDPAVTGRPVAAAREVLFRRLAAEQRQAIARRRAGLSAAESRADERLCLAARTLHYYRTEGAAWSGRV</sequence>
<proteinExistence type="predicted"/>
<accession>A0A1H6IWU7</accession>
<keyword evidence="3" id="KW-1185">Reference proteome</keyword>
<evidence type="ECO:0000256" key="1">
    <source>
        <dbReference type="SAM" id="MobiDB-lite"/>
    </source>
</evidence>
<evidence type="ECO:0000313" key="3">
    <source>
        <dbReference type="Proteomes" id="UP000182983"/>
    </source>
</evidence>
<name>A0A1H6IWU7_MAGFU</name>
<evidence type="ECO:0000313" key="2">
    <source>
        <dbReference type="EMBL" id="SEH52161.1"/>
    </source>
</evidence>
<dbReference type="RefSeq" id="WP_074769568.1">
    <property type="nucleotide sequence ID" value="NZ_FNWO01000012.1"/>
</dbReference>
<reference evidence="3" key="1">
    <citation type="submission" date="2016-10" db="EMBL/GenBank/DDBJ databases">
        <authorList>
            <person name="Varghese N."/>
            <person name="Submissions S."/>
        </authorList>
    </citation>
    <scope>NUCLEOTIDE SEQUENCE [LARGE SCALE GENOMIC DNA]</scope>
    <source>
        <strain evidence="3">DSM 13234</strain>
    </source>
</reference>
<organism evidence="2 3">
    <name type="scientific">Magnetospirillum fulvum</name>
    <name type="common">Rhodospirillum fulvum</name>
    <dbReference type="NCBI Taxonomy" id="1082"/>
    <lineage>
        <taxon>Bacteria</taxon>
        <taxon>Pseudomonadati</taxon>
        <taxon>Pseudomonadota</taxon>
        <taxon>Alphaproteobacteria</taxon>
        <taxon>Rhodospirillales</taxon>
        <taxon>Rhodospirillaceae</taxon>
        <taxon>Magnetospirillum</taxon>
    </lineage>
</organism>
<dbReference type="OrthoDB" id="7362857at2"/>
<dbReference type="AlphaFoldDB" id="A0A1H6IWU7"/>
<dbReference type="Proteomes" id="UP000182983">
    <property type="component" value="Unassembled WGS sequence"/>
</dbReference>
<protein>
    <submittedName>
        <fullName evidence="2">Uncharacterized protein</fullName>
    </submittedName>
</protein>
<gene>
    <name evidence="2" type="ORF">SAMN04244559_02773</name>
</gene>